<keyword evidence="9" id="KW-1185">Reference proteome</keyword>
<dbReference type="PROSITE" id="PS00150">
    <property type="entry name" value="ACYLPHOSPHATASE_1"/>
    <property type="match status" value="1"/>
</dbReference>
<dbReference type="InterPro" id="IPR001792">
    <property type="entry name" value="Acylphosphatase-like_dom"/>
</dbReference>
<dbReference type="InterPro" id="IPR017968">
    <property type="entry name" value="Acylphosphatase_CS"/>
</dbReference>
<accession>A0A2P7BQS8</accession>
<dbReference type="AlphaFoldDB" id="A0A2P7BQS8"/>
<dbReference type="RefSeq" id="WP_106711163.1">
    <property type="nucleotide sequence ID" value="NZ_PGGO01000007.1"/>
</dbReference>
<evidence type="ECO:0000313" key="9">
    <source>
        <dbReference type="Proteomes" id="UP000241444"/>
    </source>
</evidence>
<dbReference type="SUPFAM" id="SSF54975">
    <property type="entry name" value="Acylphosphatase/BLUF domain-like"/>
    <property type="match status" value="1"/>
</dbReference>
<evidence type="ECO:0000256" key="6">
    <source>
        <dbReference type="RuleBase" id="RU004168"/>
    </source>
</evidence>
<gene>
    <name evidence="8" type="ORF">CU102_11105</name>
</gene>
<comment type="similarity">
    <text evidence="1 6">Belongs to the acylphosphatase family.</text>
</comment>
<evidence type="ECO:0000256" key="1">
    <source>
        <dbReference type="ARBA" id="ARBA00005614"/>
    </source>
</evidence>
<evidence type="ECO:0000256" key="2">
    <source>
        <dbReference type="ARBA" id="ARBA00012150"/>
    </source>
</evidence>
<dbReference type="OrthoDB" id="5295388at2"/>
<organism evidence="8 9">
    <name type="scientific">Phyllobacterium brassicacearum</name>
    <dbReference type="NCBI Taxonomy" id="314235"/>
    <lineage>
        <taxon>Bacteria</taxon>
        <taxon>Pseudomonadati</taxon>
        <taxon>Pseudomonadota</taxon>
        <taxon>Alphaproteobacteria</taxon>
        <taxon>Hyphomicrobiales</taxon>
        <taxon>Phyllobacteriaceae</taxon>
        <taxon>Phyllobacterium</taxon>
    </lineage>
</organism>
<evidence type="ECO:0000256" key="3">
    <source>
        <dbReference type="ARBA" id="ARBA00047645"/>
    </source>
</evidence>
<dbReference type="PANTHER" id="PTHR47268:SF4">
    <property type="entry name" value="ACYLPHOSPHATASE"/>
    <property type="match status" value="1"/>
</dbReference>
<dbReference type="InterPro" id="IPR036046">
    <property type="entry name" value="Acylphosphatase-like_dom_sf"/>
</dbReference>
<dbReference type="Pfam" id="PF00708">
    <property type="entry name" value="Acylphosphatase"/>
    <property type="match status" value="1"/>
</dbReference>
<dbReference type="PANTHER" id="PTHR47268">
    <property type="entry name" value="ACYLPHOSPHATASE"/>
    <property type="match status" value="1"/>
</dbReference>
<evidence type="ECO:0000259" key="7">
    <source>
        <dbReference type="PROSITE" id="PS51160"/>
    </source>
</evidence>
<feature type="domain" description="Acylphosphatase-like" evidence="7">
    <location>
        <begin position="7"/>
        <end position="94"/>
    </location>
</feature>
<dbReference type="PRINTS" id="PR00112">
    <property type="entry name" value="ACYLPHPHTASE"/>
</dbReference>
<feature type="active site" evidence="4">
    <location>
        <position position="22"/>
    </location>
</feature>
<comment type="caution">
    <text evidence="8">The sequence shown here is derived from an EMBL/GenBank/DDBJ whole genome shotgun (WGS) entry which is preliminary data.</text>
</comment>
<dbReference type="NCBIfam" id="NF010999">
    <property type="entry name" value="PRK14425.1"/>
    <property type="match status" value="1"/>
</dbReference>
<dbReference type="InterPro" id="IPR020456">
    <property type="entry name" value="Acylphosphatase"/>
</dbReference>
<evidence type="ECO:0000256" key="5">
    <source>
        <dbReference type="RuleBase" id="RU000553"/>
    </source>
</evidence>
<feature type="active site" evidence="4">
    <location>
        <position position="40"/>
    </location>
</feature>
<evidence type="ECO:0000256" key="4">
    <source>
        <dbReference type="PROSITE-ProRule" id="PRU00520"/>
    </source>
</evidence>
<reference evidence="9" key="1">
    <citation type="submission" date="2017-11" db="EMBL/GenBank/DDBJ databases">
        <authorList>
            <person name="Kuznetsova I."/>
            <person name="Sazanova A."/>
            <person name="Chirak E."/>
            <person name="Safronova V."/>
            <person name="Willems A."/>
        </authorList>
    </citation>
    <scope>NUCLEOTIDE SEQUENCE [LARGE SCALE GENOMIC DNA]</scope>
    <source>
        <strain evidence="9">STM 196</strain>
    </source>
</reference>
<comment type="catalytic activity">
    <reaction evidence="3 4 5">
        <text>an acyl phosphate + H2O = a carboxylate + phosphate + H(+)</text>
        <dbReference type="Rhea" id="RHEA:14965"/>
        <dbReference type="ChEBI" id="CHEBI:15377"/>
        <dbReference type="ChEBI" id="CHEBI:15378"/>
        <dbReference type="ChEBI" id="CHEBI:29067"/>
        <dbReference type="ChEBI" id="CHEBI:43474"/>
        <dbReference type="ChEBI" id="CHEBI:59918"/>
        <dbReference type="EC" id="3.6.1.7"/>
    </reaction>
</comment>
<dbReference type="PROSITE" id="PS51160">
    <property type="entry name" value="ACYLPHOSPHATASE_3"/>
    <property type="match status" value="1"/>
</dbReference>
<dbReference type="PROSITE" id="PS00151">
    <property type="entry name" value="ACYLPHOSPHATASE_2"/>
    <property type="match status" value="1"/>
</dbReference>
<evidence type="ECO:0000313" key="8">
    <source>
        <dbReference type="EMBL" id="PSH68821.1"/>
    </source>
</evidence>
<sequence>MPGERKAILVRIRGRVQGVSFRVWTRMEAEKLGLTGWVRNEADGSVAALVAGSDAAIEMMLAQFWKGPPGASVASVVFETAKIGDIPGTFSITG</sequence>
<dbReference type="Proteomes" id="UP000241444">
    <property type="component" value="Unassembled WGS sequence"/>
</dbReference>
<name>A0A2P7BQS8_9HYPH</name>
<dbReference type="EMBL" id="PGGO01000007">
    <property type="protein sequence ID" value="PSH68821.1"/>
    <property type="molecule type" value="Genomic_DNA"/>
</dbReference>
<dbReference type="GO" id="GO:0003998">
    <property type="term" value="F:acylphosphatase activity"/>
    <property type="evidence" value="ECO:0007669"/>
    <property type="project" value="UniProtKB-EC"/>
</dbReference>
<proteinExistence type="inferred from homology"/>
<dbReference type="EC" id="3.6.1.7" evidence="2 4"/>
<protein>
    <recommendedName>
        <fullName evidence="2 4">Acylphosphatase</fullName>
        <ecNumber evidence="2 4">3.6.1.7</ecNumber>
    </recommendedName>
</protein>
<dbReference type="Gene3D" id="3.30.70.100">
    <property type="match status" value="1"/>
</dbReference>
<keyword evidence="4 5" id="KW-0378">Hydrolase</keyword>